<reference evidence="1" key="1">
    <citation type="submission" date="2011-10" db="EMBL/GenBank/DDBJ databases">
        <title>The Genome Sequence of Fusarium oxysporum HDV247.</title>
        <authorList>
            <consortium name="The Broad Institute Genome Sequencing Platform"/>
            <person name="Ma L.-J."/>
            <person name="Gale L.R."/>
            <person name="Schwartz D.C."/>
            <person name="Zhou S."/>
            <person name="Corby-Kistler H."/>
            <person name="Young S.K."/>
            <person name="Zeng Q."/>
            <person name="Gargeya S."/>
            <person name="Fitzgerald M."/>
            <person name="Haas B."/>
            <person name="Abouelleil A."/>
            <person name="Alvarado L."/>
            <person name="Arachchi H.M."/>
            <person name="Berlin A."/>
            <person name="Brown A."/>
            <person name="Chapman S.B."/>
            <person name="Chen Z."/>
            <person name="Dunbar C."/>
            <person name="Freedman E."/>
            <person name="Gearin G."/>
            <person name="Goldberg J."/>
            <person name="Griggs A."/>
            <person name="Gujja S."/>
            <person name="Heiman D."/>
            <person name="Howarth C."/>
            <person name="Larson L."/>
            <person name="Lui A."/>
            <person name="MacDonald P.J.P."/>
            <person name="Montmayeur A."/>
            <person name="Murphy C."/>
            <person name="Neiman D."/>
            <person name="Pearson M."/>
            <person name="Priest M."/>
            <person name="Roberts A."/>
            <person name="Saif S."/>
            <person name="Shea T."/>
            <person name="Shenoy N."/>
            <person name="Sisk P."/>
            <person name="Stolte C."/>
            <person name="Sykes S."/>
            <person name="Wortman J."/>
            <person name="Nusbaum C."/>
            <person name="Birren B."/>
        </authorList>
    </citation>
    <scope>NUCLEOTIDE SEQUENCE [LARGE SCALE GENOMIC DNA]</scope>
    <source>
        <strain evidence="1">HDV247</strain>
    </source>
</reference>
<dbReference type="Proteomes" id="UP000030751">
    <property type="component" value="Unassembled WGS sequence"/>
</dbReference>
<name>W9PZC7_FUSOX</name>
<sequence length="48" mass="5259">MILGRKEAIIRCLPLFSTALINKRDGGLIDKQSKGFFGHFPISSGLVL</sequence>
<evidence type="ECO:0000313" key="1">
    <source>
        <dbReference type="EMBL" id="EXA47662.1"/>
    </source>
</evidence>
<organism evidence="1">
    <name type="scientific">Fusarium oxysporum f. sp. pisi HDV247</name>
    <dbReference type="NCBI Taxonomy" id="1080344"/>
    <lineage>
        <taxon>Eukaryota</taxon>
        <taxon>Fungi</taxon>
        <taxon>Dikarya</taxon>
        <taxon>Ascomycota</taxon>
        <taxon>Pezizomycotina</taxon>
        <taxon>Sordariomycetes</taxon>
        <taxon>Hypocreomycetidae</taxon>
        <taxon>Hypocreales</taxon>
        <taxon>Nectriaceae</taxon>
        <taxon>Fusarium</taxon>
        <taxon>Fusarium oxysporum species complex</taxon>
    </lineage>
</organism>
<dbReference type="EMBL" id="JH650970">
    <property type="protein sequence ID" value="EXA47662.1"/>
    <property type="molecule type" value="Genomic_DNA"/>
</dbReference>
<dbReference type="HOGENOM" id="CLU_3160014_0_0_1"/>
<accession>W9PZC7</accession>
<gene>
    <name evidence="1" type="ORF">FOVG_04702</name>
</gene>
<protein>
    <submittedName>
        <fullName evidence="1">Uncharacterized protein</fullName>
    </submittedName>
</protein>
<dbReference type="AlphaFoldDB" id="W9PZC7"/>
<proteinExistence type="predicted"/>
<reference evidence="1" key="2">
    <citation type="submission" date="2012-05" db="EMBL/GenBank/DDBJ databases">
        <title>Annotation of the Genome Sequence of Fusarium oxysporum HDV247.</title>
        <authorList>
            <consortium name="The Broad Institute Genomics Platform"/>
            <person name="Ma L.-J."/>
            <person name="Corby-Kistler H."/>
            <person name="Broz K."/>
            <person name="Gale L.R."/>
            <person name="Jonkers W."/>
            <person name="O'Donnell K."/>
            <person name="Ploetz R."/>
            <person name="Steinberg C."/>
            <person name="Schwartz D.C."/>
            <person name="VanEtten H."/>
            <person name="Zhou S."/>
            <person name="Young S.K."/>
            <person name="Zeng Q."/>
            <person name="Gargeya S."/>
            <person name="Fitzgerald M."/>
            <person name="Abouelleil A."/>
            <person name="Alvarado L."/>
            <person name="Chapman S.B."/>
            <person name="Gainer-Dewar J."/>
            <person name="Goldberg J."/>
            <person name="Griggs A."/>
            <person name="Gujja S."/>
            <person name="Hansen M."/>
            <person name="Howarth C."/>
            <person name="Imamovic A."/>
            <person name="Ireland A."/>
            <person name="Larimer J."/>
            <person name="McCowan C."/>
            <person name="Murphy C."/>
            <person name="Pearson M."/>
            <person name="Poon T.W."/>
            <person name="Priest M."/>
            <person name="Roberts A."/>
            <person name="Saif S."/>
            <person name="Shea T."/>
            <person name="Sykes S."/>
            <person name="Wortman J."/>
            <person name="Nusbaum C."/>
            <person name="Birren B."/>
        </authorList>
    </citation>
    <scope>NUCLEOTIDE SEQUENCE</scope>
    <source>
        <strain evidence="1">HDV247</strain>
    </source>
</reference>